<protein>
    <submittedName>
        <fullName evidence="1">Uncharacterized protein</fullName>
    </submittedName>
</protein>
<gene>
    <name evidence="1" type="ORF">S01H1_12529</name>
</gene>
<dbReference type="AlphaFoldDB" id="X0RIZ3"/>
<proteinExistence type="predicted"/>
<dbReference type="EMBL" id="BARS01006437">
    <property type="protein sequence ID" value="GAF68748.1"/>
    <property type="molecule type" value="Genomic_DNA"/>
</dbReference>
<organism evidence="1">
    <name type="scientific">marine sediment metagenome</name>
    <dbReference type="NCBI Taxonomy" id="412755"/>
    <lineage>
        <taxon>unclassified sequences</taxon>
        <taxon>metagenomes</taxon>
        <taxon>ecological metagenomes</taxon>
    </lineage>
</organism>
<sequence length="401" mass="44248">GQNFMSFITFNNKAIGTNGVENVWAWDITNDAANLAGSPPIAEIIASYQSHVFLAGNNTYPYRLYFSNDGDEETWTGTDFIDIGDLTNPITGLGLLFGKLYIFTRRAIYELRGFDRDTFTIDEVSLSVGCVAPKSVVRVDNNLIFLSDRGIYSYDGINVHYLSENIEPDIADLNYARIAQVSAKLYKAKNQVWFAVSTGSNSFNDEVICMTYEPTASEGAGIRADNVAFANYTGMAFNALGLETSETEIDRLYAGDYGGLVYQQDSGTNDDSSGIDFVVKLPPIDMDAPEKFKRFRYLWLFVKQIGDFDLNISYKTDFTPGDTTTTVGMQQTTDASLWGSMIWGTSVWGGSSIIKSRINLKANGQHLELLFSNENADEAVVIKGFSLLAQLKGAGRSNVSR</sequence>
<reference evidence="1" key="1">
    <citation type="journal article" date="2014" name="Front. Microbiol.">
        <title>High frequency of phylogenetically diverse reductive dehalogenase-homologous genes in deep subseafloor sedimentary metagenomes.</title>
        <authorList>
            <person name="Kawai M."/>
            <person name="Futagami T."/>
            <person name="Toyoda A."/>
            <person name="Takaki Y."/>
            <person name="Nishi S."/>
            <person name="Hori S."/>
            <person name="Arai W."/>
            <person name="Tsubouchi T."/>
            <person name="Morono Y."/>
            <person name="Uchiyama I."/>
            <person name="Ito T."/>
            <person name="Fujiyama A."/>
            <person name="Inagaki F."/>
            <person name="Takami H."/>
        </authorList>
    </citation>
    <scope>NUCLEOTIDE SEQUENCE</scope>
    <source>
        <strain evidence="1">Expedition CK06-06</strain>
    </source>
</reference>
<evidence type="ECO:0000313" key="1">
    <source>
        <dbReference type="EMBL" id="GAF68748.1"/>
    </source>
</evidence>
<comment type="caution">
    <text evidence="1">The sequence shown here is derived from an EMBL/GenBank/DDBJ whole genome shotgun (WGS) entry which is preliminary data.</text>
</comment>
<accession>X0RIZ3</accession>
<feature type="non-terminal residue" evidence="1">
    <location>
        <position position="1"/>
    </location>
</feature>
<name>X0RIZ3_9ZZZZ</name>